<dbReference type="InterPro" id="IPR027417">
    <property type="entry name" value="P-loop_NTPase"/>
</dbReference>
<dbReference type="Gene3D" id="3.40.50.300">
    <property type="entry name" value="P-loop containing nucleotide triphosphate hydrolases"/>
    <property type="match status" value="1"/>
</dbReference>
<dbReference type="RefSeq" id="WP_390302671.1">
    <property type="nucleotide sequence ID" value="NZ_JBHRRZ010000003.1"/>
</dbReference>
<evidence type="ECO:0000259" key="1">
    <source>
        <dbReference type="Pfam" id="PF01656"/>
    </source>
</evidence>
<dbReference type="PANTHER" id="PTHR43384">
    <property type="entry name" value="SEPTUM SITE-DETERMINING PROTEIN MIND HOMOLOG, CHLOROPLASTIC-RELATED"/>
    <property type="match status" value="1"/>
</dbReference>
<dbReference type="InterPro" id="IPR050625">
    <property type="entry name" value="ParA/MinD_ATPase"/>
</dbReference>
<keyword evidence="3" id="KW-1185">Reference proteome</keyword>
<proteinExistence type="predicted"/>
<protein>
    <submittedName>
        <fullName evidence="2">CpaE family protein</fullName>
    </submittedName>
</protein>
<feature type="domain" description="CobQ/CobB/MinD/ParA nucleotide binding" evidence="1">
    <location>
        <begin position="11"/>
        <end position="208"/>
    </location>
</feature>
<name>A0ABV7A2Y0_9BACI</name>
<dbReference type="SUPFAM" id="SSF52540">
    <property type="entry name" value="P-loop containing nucleoside triphosphate hydrolases"/>
    <property type="match status" value="1"/>
</dbReference>
<evidence type="ECO:0000313" key="3">
    <source>
        <dbReference type="Proteomes" id="UP001595387"/>
    </source>
</evidence>
<comment type="caution">
    <text evidence="2">The sequence shown here is derived from an EMBL/GenBank/DDBJ whole genome shotgun (WGS) entry which is preliminary data.</text>
</comment>
<dbReference type="PANTHER" id="PTHR43384:SF13">
    <property type="entry name" value="SLR0110 PROTEIN"/>
    <property type="match status" value="1"/>
</dbReference>
<evidence type="ECO:0000313" key="2">
    <source>
        <dbReference type="EMBL" id="MFC2947308.1"/>
    </source>
</evidence>
<organism evidence="2 3">
    <name type="scientific">Virgibacillus sediminis</name>
    <dbReference type="NCBI Taxonomy" id="202260"/>
    <lineage>
        <taxon>Bacteria</taxon>
        <taxon>Bacillati</taxon>
        <taxon>Bacillota</taxon>
        <taxon>Bacilli</taxon>
        <taxon>Bacillales</taxon>
        <taxon>Bacillaceae</taxon>
        <taxon>Virgibacillus</taxon>
    </lineage>
</organism>
<gene>
    <name evidence="2" type="ORF">ACFODW_02865</name>
</gene>
<dbReference type="Proteomes" id="UP001595387">
    <property type="component" value="Unassembled WGS sequence"/>
</dbReference>
<dbReference type="InterPro" id="IPR002586">
    <property type="entry name" value="CobQ/CobB/MinD/ParA_Nub-bd_dom"/>
</dbReference>
<reference evidence="3" key="1">
    <citation type="journal article" date="2019" name="Int. J. Syst. Evol. Microbiol.">
        <title>The Global Catalogue of Microorganisms (GCM) 10K type strain sequencing project: providing services to taxonomists for standard genome sequencing and annotation.</title>
        <authorList>
            <consortium name="The Broad Institute Genomics Platform"/>
            <consortium name="The Broad Institute Genome Sequencing Center for Infectious Disease"/>
            <person name="Wu L."/>
            <person name="Ma J."/>
        </authorList>
    </citation>
    <scope>NUCLEOTIDE SEQUENCE [LARGE SCALE GENOMIC DNA]</scope>
    <source>
        <strain evidence="3">KCTC 13193</strain>
    </source>
</reference>
<dbReference type="EMBL" id="JBHRRZ010000003">
    <property type="protein sequence ID" value="MFC2947308.1"/>
    <property type="molecule type" value="Genomic_DNA"/>
</dbReference>
<accession>A0ABV7A2Y0</accession>
<dbReference type="Pfam" id="PF01656">
    <property type="entry name" value="CbiA"/>
    <property type="match status" value="1"/>
</dbReference>
<sequence length="276" mass="30045">MGEEQKQGKRIVVVSASGGVGKTAVTVNLAAQLALGKNKVTVIDADLSFGDAALAFDLEPGDTMKEAAERKDIDNIQAYLMNHPSGVKLLPAPKRPEHAELISPDFLGAAVEKISHDADITLIDTQAGLTELNLSLMEAADQILVIGTPGMAVLKNTKLFLETMELLGLKEKALLVINKFTTPTVIRAEDISELLNIETHSYLPRDDKQMDHSFDQGQPLVVNSPKLAFSTEISKLAEIICSDMEQQEDKGKHQGILGRISLKGIKRRRMKNEPIS</sequence>